<dbReference type="Gene3D" id="2.40.50.100">
    <property type="match status" value="1"/>
</dbReference>
<dbReference type="AlphaFoldDB" id="A0AAT9LAA5"/>
<accession>A0AAT9LAA5</accession>
<organism evidence="1">
    <name type="scientific">Candidatus Fermentithermobacillus carboniphilus</name>
    <dbReference type="NCBI Taxonomy" id="3085328"/>
    <lineage>
        <taxon>Bacteria</taxon>
        <taxon>Bacillati</taxon>
        <taxon>Bacillota</taxon>
        <taxon>Candidatus Fermentithermobacillia</taxon>
        <taxon>Candidatus Fermentithermobacillales</taxon>
        <taxon>Candidatus Fermentithermobacillaceae</taxon>
        <taxon>Candidatus Fermentithermobacillus</taxon>
    </lineage>
</organism>
<reference evidence="1" key="1">
    <citation type="submission" date="2020-10" db="EMBL/GenBank/DDBJ databases">
        <authorList>
            <person name="Kadnikov V."/>
            <person name="Beletsky A.V."/>
            <person name="Mardanov A.V."/>
            <person name="Karnachuk O.V."/>
            <person name="Ravin N.V."/>
        </authorList>
    </citation>
    <scope>NUCLEOTIDE SEQUENCE</scope>
    <source>
        <strain evidence="1">Bu02</strain>
    </source>
</reference>
<evidence type="ECO:0008006" key="2">
    <source>
        <dbReference type="Google" id="ProtNLM"/>
    </source>
</evidence>
<gene>
    <name evidence="1" type="ORF">IMF26_07900</name>
</gene>
<reference evidence="1" key="2">
    <citation type="journal article" date="2023" name="Biology">
        <title>Prokaryotic Life Associated with Coal-Fire Gas Vents Revealed by Metagenomics.</title>
        <authorList>
            <person name="Kadnikov V.V."/>
            <person name="Mardanov A.V."/>
            <person name="Beletsky A.V."/>
            <person name="Karnachuk O.V."/>
            <person name="Ravin N.V."/>
        </authorList>
    </citation>
    <scope>NUCLEOTIDE SEQUENCE</scope>
    <source>
        <strain evidence="1">Bu02</strain>
    </source>
</reference>
<evidence type="ECO:0000313" key="1">
    <source>
        <dbReference type="EMBL" id="QUL97989.1"/>
    </source>
</evidence>
<dbReference type="KEGG" id="fcz:IMF26_07900"/>
<sequence length="451" mass="48902">MAVSLASSSKIESMITLIRKTRKLPLPGEVLVKAGDLVDPDTPVARIALRPGIPWVIPAARLLGIEPQNLSKCMLVKVGDKVKTKDVIARAEQGLYGRKELESPTDGVIEDVSDRSGRITIREEFGKEEPPITFDVAFEIKCKPEELPKHMLRHVGQEVKKGQMIAKKGEAQAFFTKTAVAPVSGIISDIDTKTGKVTISRPFKQVIVNAYIQGKVSSIIEKRGCVVETPGIKINGIFGLGRETHGVLKVLTKGPEEVLTPEMITEDCKDKIIVGGSFATNEALARALEVGVKGVITGTVNYFNLTQSLGVKLGVGITGQEDIDITVILMEGFGHLNMRKEVWETLKALEGRVASINGATQIRAGAIRPEIIVPFPDYTGPLAADAVVDSDLKVGMHVRVVNEPYFGAMGKIVEIVKEPQIIETEAKVPVVKVDLEDGRRVVVPRANVEVF</sequence>
<dbReference type="EMBL" id="CP062796">
    <property type="protein sequence ID" value="QUL97989.1"/>
    <property type="molecule type" value="Genomic_DNA"/>
</dbReference>
<protein>
    <recommendedName>
        <fullName evidence="2">RnfC Barrel sandwich hybrid domain-containing protein</fullName>
    </recommendedName>
</protein>
<name>A0AAT9LAA5_9FIRM</name>
<proteinExistence type="predicted"/>